<comment type="caution">
    <text evidence="2">The sequence shown here is derived from an EMBL/GenBank/DDBJ whole genome shotgun (WGS) entry which is preliminary data.</text>
</comment>
<dbReference type="PANTHER" id="PTHR42040">
    <property type="entry name" value="INNER KINETOCHORE SUBUNIT FTA4"/>
    <property type="match status" value="1"/>
</dbReference>
<name>A0A1E1K2B0_9HELO</name>
<evidence type="ECO:0000313" key="3">
    <source>
        <dbReference type="Proteomes" id="UP000178129"/>
    </source>
</evidence>
<gene>
    <name evidence="2" type="ORF">RCO7_00767</name>
</gene>
<dbReference type="InterPro" id="IPR025207">
    <property type="entry name" value="Sim4_Fta4"/>
</dbReference>
<reference evidence="3" key="1">
    <citation type="submission" date="2016-03" db="EMBL/GenBank/DDBJ databases">
        <authorList>
            <person name="Ploux O."/>
        </authorList>
    </citation>
    <scope>NUCLEOTIDE SEQUENCE [LARGE SCALE GENOMIC DNA]</scope>
    <source>
        <strain evidence="3">UK7</strain>
    </source>
</reference>
<evidence type="ECO:0000313" key="2">
    <source>
        <dbReference type="EMBL" id="CZS92255.1"/>
    </source>
</evidence>
<dbReference type="Proteomes" id="UP000178129">
    <property type="component" value="Unassembled WGS sequence"/>
</dbReference>
<dbReference type="AlphaFoldDB" id="A0A1E1K2B0"/>
<proteinExistence type="predicted"/>
<dbReference type="Pfam" id="PF13093">
    <property type="entry name" value="FTA4"/>
    <property type="match status" value="1"/>
</dbReference>
<feature type="coiled-coil region" evidence="1">
    <location>
        <begin position="137"/>
        <end position="164"/>
    </location>
</feature>
<dbReference type="GO" id="GO:0031511">
    <property type="term" value="C:Mis6-Sim4 complex"/>
    <property type="evidence" value="ECO:0007669"/>
    <property type="project" value="InterPro"/>
</dbReference>
<accession>A0A1E1K2B0</accession>
<evidence type="ECO:0008006" key="4">
    <source>
        <dbReference type="Google" id="ProtNLM"/>
    </source>
</evidence>
<keyword evidence="1" id="KW-0175">Coiled coil</keyword>
<dbReference type="PANTHER" id="PTHR42040:SF1">
    <property type="entry name" value="INNER KINETOCHORE SUBUNIT FTA4"/>
    <property type="match status" value="1"/>
</dbReference>
<evidence type="ECO:0000256" key="1">
    <source>
        <dbReference type="SAM" id="Coils"/>
    </source>
</evidence>
<keyword evidence="3" id="KW-1185">Reference proteome</keyword>
<protein>
    <recommendedName>
        <fullName evidence="4">Kinetochore protein</fullName>
    </recommendedName>
</protein>
<dbReference type="STRING" id="914237.A0A1E1K2B0"/>
<sequence length="242" mass="27303">MASNAPTILELKTSFLRAQILALSQPLRPSANFTASNTSDEENALRQKSIDDALLKLNNQLKQHNKLAYGPQVQRHVAEQVDRLYWNAGERGVRILGPEDEWAERGSDYRQESVIDQLPEEWSENASTKSPEQAAKFTELSQRLTALNEKRRIARERLERYKRLQEMVSLLGEDAGVQDNLITRNGEVEVELEKMRRLMLRVERGVGALEGKGQGEEMDVDVEGEGDGEEQGKIFALLSGDV</sequence>
<dbReference type="InParanoid" id="A0A1E1K2B0"/>
<dbReference type="EMBL" id="FJUW01000005">
    <property type="protein sequence ID" value="CZS92255.1"/>
    <property type="molecule type" value="Genomic_DNA"/>
</dbReference>
<organism evidence="2 3">
    <name type="scientific">Rhynchosporium graminicola</name>
    <dbReference type="NCBI Taxonomy" id="2792576"/>
    <lineage>
        <taxon>Eukaryota</taxon>
        <taxon>Fungi</taxon>
        <taxon>Dikarya</taxon>
        <taxon>Ascomycota</taxon>
        <taxon>Pezizomycotina</taxon>
        <taxon>Leotiomycetes</taxon>
        <taxon>Helotiales</taxon>
        <taxon>Ploettnerulaceae</taxon>
        <taxon>Rhynchosporium</taxon>
    </lineage>
</organism>